<proteinExistence type="predicted"/>
<dbReference type="Pfam" id="PF00069">
    <property type="entry name" value="Pkinase"/>
    <property type="match status" value="1"/>
</dbReference>
<sequence>MGVVWRARDTVLGRQVAIKQLLPPVGLSADARGAMRARMLREARAAAQLDHRNAVTVHDVLLDQDSVLIVMELVKAVTLAKTVEREGPLPHARVAEIGLDMLDVLTEAHELGIIHRDVKPANVLVRGDGSIKLADFGIARFESDPTLTEAGAIIGTPAYMAPEQIRGLESSPAIDLWGLGATLFYAAEGRPAFGGPSPTAVMAAVLTDPPRTPQRAGSPLGQLLISLLAKDPKDRPTTAQLRSGLSQLTSRS</sequence>
<evidence type="ECO:0000256" key="4">
    <source>
        <dbReference type="ARBA" id="ARBA00022741"/>
    </source>
</evidence>
<dbReference type="InterPro" id="IPR000719">
    <property type="entry name" value="Prot_kinase_dom"/>
</dbReference>
<gene>
    <name evidence="8" type="ORF">GCM10023191_008920</name>
</gene>
<organism evidence="8 9">
    <name type="scientific">Actinoallomurus oryzae</name>
    <dbReference type="NCBI Taxonomy" id="502180"/>
    <lineage>
        <taxon>Bacteria</taxon>
        <taxon>Bacillati</taxon>
        <taxon>Actinomycetota</taxon>
        <taxon>Actinomycetes</taxon>
        <taxon>Streptosporangiales</taxon>
        <taxon>Thermomonosporaceae</taxon>
        <taxon>Actinoallomurus</taxon>
    </lineage>
</organism>
<name>A0ABP8PEM2_9ACTN</name>
<accession>A0ABP8PEM2</accession>
<evidence type="ECO:0000256" key="1">
    <source>
        <dbReference type="ARBA" id="ARBA00012513"/>
    </source>
</evidence>
<evidence type="ECO:0000256" key="2">
    <source>
        <dbReference type="ARBA" id="ARBA00022527"/>
    </source>
</evidence>
<keyword evidence="2" id="KW-0723">Serine/threonine-protein kinase</keyword>
<dbReference type="Gene3D" id="3.30.200.20">
    <property type="entry name" value="Phosphorylase Kinase, domain 1"/>
    <property type="match status" value="1"/>
</dbReference>
<dbReference type="EC" id="2.7.11.1" evidence="1"/>
<keyword evidence="3" id="KW-0808">Transferase</keyword>
<dbReference type="Proteomes" id="UP001500503">
    <property type="component" value="Unassembled WGS sequence"/>
</dbReference>
<dbReference type="SMART" id="SM00220">
    <property type="entry name" value="S_TKc"/>
    <property type="match status" value="1"/>
</dbReference>
<dbReference type="PANTHER" id="PTHR43289:SF6">
    <property type="entry name" value="SERINE_THREONINE-PROTEIN KINASE NEKL-3"/>
    <property type="match status" value="1"/>
</dbReference>
<evidence type="ECO:0000313" key="8">
    <source>
        <dbReference type="EMBL" id="GAA4484999.1"/>
    </source>
</evidence>
<evidence type="ECO:0000313" key="9">
    <source>
        <dbReference type="Proteomes" id="UP001500503"/>
    </source>
</evidence>
<evidence type="ECO:0000256" key="3">
    <source>
        <dbReference type="ARBA" id="ARBA00022679"/>
    </source>
</evidence>
<keyword evidence="6" id="KW-0067">ATP-binding</keyword>
<reference evidence="9" key="1">
    <citation type="journal article" date="2019" name="Int. J. Syst. Evol. Microbiol.">
        <title>The Global Catalogue of Microorganisms (GCM) 10K type strain sequencing project: providing services to taxonomists for standard genome sequencing and annotation.</title>
        <authorList>
            <consortium name="The Broad Institute Genomics Platform"/>
            <consortium name="The Broad Institute Genome Sequencing Center for Infectious Disease"/>
            <person name="Wu L."/>
            <person name="Ma J."/>
        </authorList>
    </citation>
    <scope>NUCLEOTIDE SEQUENCE [LARGE SCALE GENOMIC DNA]</scope>
    <source>
        <strain evidence="9">JCM 17933</strain>
    </source>
</reference>
<evidence type="ECO:0000256" key="5">
    <source>
        <dbReference type="ARBA" id="ARBA00022777"/>
    </source>
</evidence>
<keyword evidence="5" id="KW-0418">Kinase</keyword>
<dbReference type="PROSITE" id="PS00108">
    <property type="entry name" value="PROTEIN_KINASE_ST"/>
    <property type="match status" value="1"/>
</dbReference>
<evidence type="ECO:0000256" key="6">
    <source>
        <dbReference type="ARBA" id="ARBA00022840"/>
    </source>
</evidence>
<feature type="domain" description="Protein kinase" evidence="7">
    <location>
        <begin position="1"/>
        <end position="248"/>
    </location>
</feature>
<dbReference type="PANTHER" id="PTHR43289">
    <property type="entry name" value="MITOGEN-ACTIVATED PROTEIN KINASE KINASE KINASE 20-RELATED"/>
    <property type="match status" value="1"/>
</dbReference>
<dbReference type="InterPro" id="IPR011009">
    <property type="entry name" value="Kinase-like_dom_sf"/>
</dbReference>
<keyword evidence="9" id="KW-1185">Reference proteome</keyword>
<keyword evidence="4" id="KW-0547">Nucleotide-binding</keyword>
<dbReference type="CDD" id="cd14014">
    <property type="entry name" value="STKc_PknB_like"/>
    <property type="match status" value="1"/>
</dbReference>
<dbReference type="PROSITE" id="PS50011">
    <property type="entry name" value="PROTEIN_KINASE_DOM"/>
    <property type="match status" value="1"/>
</dbReference>
<dbReference type="Gene3D" id="1.10.510.10">
    <property type="entry name" value="Transferase(Phosphotransferase) domain 1"/>
    <property type="match status" value="1"/>
</dbReference>
<evidence type="ECO:0000259" key="7">
    <source>
        <dbReference type="PROSITE" id="PS50011"/>
    </source>
</evidence>
<dbReference type="InterPro" id="IPR008271">
    <property type="entry name" value="Ser/Thr_kinase_AS"/>
</dbReference>
<protein>
    <recommendedName>
        <fullName evidence="1">non-specific serine/threonine protein kinase</fullName>
        <ecNumber evidence="1">2.7.11.1</ecNumber>
    </recommendedName>
</protein>
<dbReference type="EMBL" id="BAABHF010000009">
    <property type="protein sequence ID" value="GAA4484999.1"/>
    <property type="molecule type" value="Genomic_DNA"/>
</dbReference>
<comment type="caution">
    <text evidence="8">The sequence shown here is derived from an EMBL/GenBank/DDBJ whole genome shotgun (WGS) entry which is preliminary data.</text>
</comment>
<dbReference type="SUPFAM" id="SSF56112">
    <property type="entry name" value="Protein kinase-like (PK-like)"/>
    <property type="match status" value="1"/>
</dbReference>